<protein>
    <submittedName>
        <fullName evidence="2">ABC-2 family transporter protein</fullName>
    </submittedName>
</protein>
<dbReference type="PANTHER" id="PTHR43471">
    <property type="entry name" value="ABC TRANSPORTER PERMEASE"/>
    <property type="match status" value="1"/>
</dbReference>
<proteinExistence type="predicted"/>
<sequence length="315" mass="33841">MDNMLLFGAESNEILAQILSPGWIGVFAGVIAFAGALLAFRLFSRAGVIAAATTKEAIRQPLFLMILILSTLLLGVSTVIPYFSFGEDVKMLKDVGLVTILVSSLLLAIWTASTSVTDEIEGKTAMTLLSKPINRLQFVLGKYVGILQAVLLLIVILSVIFLGLVTFKPIYDAAESGGEKPEWVECISQAVQVIPGVLLVCMEAAIVTAISVAIATRLPMVVNMTACFAIFIVGHLTPVLVLAETSNRSIEVVQFVAQLIATVLPVLEFFKIEAAIARNVLVPPDYIGWSAVYCLAYVGAAILFGFILFEDRDLA</sequence>
<feature type="transmembrane region" description="Helical" evidence="1">
    <location>
        <begin position="286"/>
        <end position="309"/>
    </location>
</feature>
<feature type="transmembrane region" description="Helical" evidence="1">
    <location>
        <begin position="95"/>
        <end position="117"/>
    </location>
</feature>
<dbReference type="AlphaFoldDB" id="A0A517R6A9"/>
<accession>A0A517R6A9</accession>
<feature type="transmembrane region" description="Helical" evidence="1">
    <location>
        <begin position="221"/>
        <end position="243"/>
    </location>
</feature>
<gene>
    <name evidence="2" type="ORF">Pan189_37990</name>
</gene>
<evidence type="ECO:0000313" key="3">
    <source>
        <dbReference type="Proteomes" id="UP000317318"/>
    </source>
</evidence>
<dbReference type="KEGG" id="svp:Pan189_37990"/>
<feature type="transmembrane region" description="Helical" evidence="1">
    <location>
        <begin position="61"/>
        <end position="83"/>
    </location>
</feature>
<keyword evidence="1" id="KW-0472">Membrane</keyword>
<keyword evidence="1" id="KW-0812">Transmembrane</keyword>
<feature type="transmembrane region" description="Helical" evidence="1">
    <location>
        <begin position="138"/>
        <end position="167"/>
    </location>
</feature>
<keyword evidence="3" id="KW-1185">Reference proteome</keyword>
<dbReference type="RefSeq" id="WP_145365529.1">
    <property type="nucleotide sequence ID" value="NZ_CP036268.1"/>
</dbReference>
<evidence type="ECO:0000313" key="2">
    <source>
        <dbReference type="EMBL" id="QDT39392.1"/>
    </source>
</evidence>
<dbReference type="Proteomes" id="UP000317318">
    <property type="component" value="Chromosome"/>
</dbReference>
<feature type="transmembrane region" description="Helical" evidence="1">
    <location>
        <begin position="20"/>
        <end position="40"/>
    </location>
</feature>
<evidence type="ECO:0000256" key="1">
    <source>
        <dbReference type="SAM" id="Phobius"/>
    </source>
</evidence>
<feature type="transmembrane region" description="Helical" evidence="1">
    <location>
        <begin position="187"/>
        <end position="214"/>
    </location>
</feature>
<dbReference type="PANTHER" id="PTHR43471:SF10">
    <property type="entry name" value="SLL1107 PROTEIN"/>
    <property type="match status" value="1"/>
</dbReference>
<name>A0A517R6A9_9PLAN</name>
<reference evidence="2 3" key="1">
    <citation type="submission" date="2019-02" db="EMBL/GenBank/DDBJ databases">
        <title>Deep-cultivation of Planctomycetes and their phenomic and genomic characterization uncovers novel biology.</title>
        <authorList>
            <person name="Wiegand S."/>
            <person name="Jogler M."/>
            <person name="Boedeker C."/>
            <person name="Pinto D."/>
            <person name="Vollmers J."/>
            <person name="Rivas-Marin E."/>
            <person name="Kohn T."/>
            <person name="Peeters S.H."/>
            <person name="Heuer A."/>
            <person name="Rast P."/>
            <person name="Oberbeckmann S."/>
            <person name="Bunk B."/>
            <person name="Jeske O."/>
            <person name="Meyerdierks A."/>
            <person name="Storesund J.E."/>
            <person name="Kallscheuer N."/>
            <person name="Luecker S."/>
            <person name="Lage O.M."/>
            <person name="Pohl T."/>
            <person name="Merkel B.J."/>
            <person name="Hornburger P."/>
            <person name="Mueller R.-W."/>
            <person name="Bruemmer F."/>
            <person name="Labrenz M."/>
            <person name="Spormann A.M."/>
            <person name="Op den Camp H."/>
            <person name="Overmann J."/>
            <person name="Amann R."/>
            <person name="Jetten M.S.M."/>
            <person name="Mascher T."/>
            <person name="Medema M.H."/>
            <person name="Devos D.P."/>
            <person name="Kaster A.-K."/>
            <person name="Ovreas L."/>
            <person name="Rohde M."/>
            <person name="Galperin M.Y."/>
            <person name="Jogler C."/>
        </authorList>
    </citation>
    <scope>NUCLEOTIDE SEQUENCE [LARGE SCALE GENOMIC DNA]</scope>
    <source>
        <strain evidence="2 3">Pan189</strain>
    </source>
</reference>
<dbReference type="EMBL" id="CP036268">
    <property type="protein sequence ID" value="QDT39392.1"/>
    <property type="molecule type" value="Genomic_DNA"/>
</dbReference>
<dbReference type="Pfam" id="PF12679">
    <property type="entry name" value="ABC2_membrane_2"/>
    <property type="match status" value="1"/>
</dbReference>
<keyword evidence="1" id="KW-1133">Transmembrane helix</keyword>
<organism evidence="2 3">
    <name type="scientific">Stratiformator vulcanicus</name>
    <dbReference type="NCBI Taxonomy" id="2527980"/>
    <lineage>
        <taxon>Bacteria</taxon>
        <taxon>Pseudomonadati</taxon>
        <taxon>Planctomycetota</taxon>
        <taxon>Planctomycetia</taxon>
        <taxon>Planctomycetales</taxon>
        <taxon>Planctomycetaceae</taxon>
        <taxon>Stratiformator</taxon>
    </lineage>
</organism>
<dbReference type="OrthoDB" id="264591at2"/>